<evidence type="ECO:0000313" key="2">
    <source>
        <dbReference type="EMBL" id="RXW15949.1"/>
    </source>
</evidence>
<evidence type="ECO:0000256" key="1">
    <source>
        <dbReference type="SAM" id="MobiDB-lite"/>
    </source>
</evidence>
<feature type="compositionally biased region" description="Polar residues" evidence="1">
    <location>
        <begin position="180"/>
        <end position="194"/>
    </location>
</feature>
<comment type="caution">
    <text evidence="2">The sequence shown here is derived from an EMBL/GenBank/DDBJ whole genome shotgun (WGS) entry which is preliminary data.</text>
</comment>
<evidence type="ECO:0000313" key="3">
    <source>
        <dbReference type="Proteomes" id="UP000290288"/>
    </source>
</evidence>
<dbReference type="EMBL" id="SDEE01000491">
    <property type="protein sequence ID" value="RXW15949.1"/>
    <property type="molecule type" value="Genomic_DNA"/>
</dbReference>
<feature type="compositionally biased region" description="Low complexity" evidence="1">
    <location>
        <begin position="222"/>
        <end position="249"/>
    </location>
</feature>
<sequence>MTPHTRSASRDIEDALMTTLDSDFDTRMSATPPPSLPSLAATLLSEHSRSGAPYPLRKRAKRAVVSDGPEDEGTPRRPTALQLELAKYPRRASPVKVTSPSASRSSSGSSTARSASSGSEAGPGTPRRRTSGRNGDMAKTKRRVSTRERIYSPDKGSGPAGRSVSDSSTTALLISPPSFAFTSTPTIPITSAKTTRPDTYTKRKALPAPSSPRKSTSKGYKPLKSPSTPLKSPRARKATTSPSAKAASLGGVGGRWGSSSSASMLSVFARGLKKRIQGKKKKEKLKAKAKEEDAGEMVISPPPSSIGMACTFATTQEDEATWKRRGSVTMVEDGDDEGQEIELDLSQDADTPMSMSDPLPRSPTTGMRLLSIEDPFGTPGARGDVDEDCEMTPGNDSPVSISASMRKAHSRGKAMKVLGYEAFFACK</sequence>
<dbReference type="OrthoDB" id="10633105at2759"/>
<dbReference type="Proteomes" id="UP000290288">
    <property type="component" value="Unassembled WGS sequence"/>
</dbReference>
<name>A0A4Q2D9F7_9AGAR</name>
<feature type="compositionally biased region" description="Low complexity" evidence="1">
    <location>
        <begin position="98"/>
        <end position="125"/>
    </location>
</feature>
<feature type="compositionally biased region" description="Basic residues" evidence="1">
    <location>
        <begin position="276"/>
        <end position="285"/>
    </location>
</feature>
<proteinExistence type="predicted"/>
<feature type="region of interest" description="Disordered" evidence="1">
    <location>
        <begin position="276"/>
        <end position="307"/>
    </location>
</feature>
<feature type="region of interest" description="Disordered" evidence="1">
    <location>
        <begin position="377"/>
        <end position="401"/>
    </location>
</feature>
<keyword evidence="3" id="KW-1185">Reference proteome</keyword>
<dbReference type="AlphaFoldDB" id="A0A4Q2D9F7"/>
<reference evidence="2 3" key="1">
    <citation type="submission" date="2019-01" db="EMBL/GenBank/DDBJ databases">
        <title>Draft genome sequence of Psathyrella aberdarensis IHI B618.</title>
        <authorList>
            <person name="Buettner E."/>
            <person name="Kellner H."/>
        </authorList>
    </citation>
    <scope>NUCLEOTIDE SEQUENCE [LARGE SCALE GENOMIC DNA]</scope>
    <source>
        <strain evidence="2 3">IHI B618</strain>
    </source>
</reference>
<feature type="region of interest" description="Disordered" evidence="1">
    <location>
        <begin position="23"/>
        <end position="260"/>
    </location>
</feature>
<accession>A0A4Q2D9F7</accession>
<feature type="region of interest" description="Disordered" evidence="1">
    <location>
        <begin position="345"/>
        <end position="364"/>
    </location>
</feature>
<gene>
    <name evidence="2" type="ORF">EST38_g9907</name>
</gene>
<protein>
    <submittedName>
        <fullName evidence="2">Uncharacterized protein</fullName>
    </submittedName>
</protein>
<organism evidence="2 3">
    <name type="scientific">Candolleomyces aberdarensis</name>
    <dbReference type="NCBI Taxonomy" id="2316362"/>
    <lineage>
        <taxon>Eukaryota</taxon>
        <taxon>Fungi</taxon>
        <taxon>Dikarya</taxon>
        <taxon>Basidiomycota</taxon>
        <taxon>Agaricomycotina</taxon>
        <taxon>Agaricomycetes</taxon>
        <taxon>Agaricomycetidae</taxon>
        <taxon>Agaricales</taxon>
        <taxon>Agaricineae</taxon>
        <taxon>Psathyrellaceae</taxon>
        <taxon>Candolleomyces</taxon>
    </lineage>
</organism>